<organism evidence="5 6">
    <name type="scientific">Vreelandella subglaciescola</name>
    <dbReference type="NCBI Taxonomy" id="29571"/>
    <lineage>
        <taxon>Bacteria</taxon>
        <taxon>Pseudomonadati</taxon>
        <taxon>Pseudomonadota</taxon>
        <taxon>Gammaproteobacteria</taxon>
        <taxon>Oceanospirillales</taxon>
        <taxon>Halomonadaceae</taxon>
        <taxon>Vreelandella</taxon>
    </lineage>
</organism>
<reference evidence="5 6" key="1">
    <citation type="submission" date="2016-11" db="EMBL/GenBank/DDBJ databases">
        <authorList>
            <person name="Jaros S."/>
            <person name="Januszkiewicz K."/>
            <person name="Wedrychowicz H."/>
        </authorList>
    </citation>
    <scope>NUCLEOTIDE SEQUENCE [LARGE SCALE GENOMIC DNA]</scope>
    <source>
        <strain evidence="5 6">ACAM 12</strain>
    </source>
</reference>
<proteinExistence type="predicted"/>
<keyword evidence="1" id="KW-0479">Metal-binding</keyword>
<dbReference type="InParanoid" id="A0A1M7HVY9"/>
<evidence type="ECO:0000256" key="2">
    <source>
        <dbReference type="ARBA" id="ARBA00023008"/>
    </source>
</evidence>
<feature type="domain" description="Blue (type 1) copper" evidence="4">
    <location>
        <begin position="44"/>
        <end position="165"/>
    </location>
</feature>
<keyword evidence="6" id="KW-1185">Reference proteome</keyword>
<dbReference type="GO" id="GO:0009055">
    <property type="term" value="F:electron transfer activity"/>
    <property type="evidence" value="ECO:0007669"/>
    <property type="project" value="InterPro"/>
</dbReference>
<dbReference type="EMBL" id="LT670847">
    <property type="protein sequence ID" value="SHM32625.1"/>
    <property type="molecule type" value="Genomic_DNA"/>
</dbReference>
<evidence type="ECO:0000259" key="4">
    <source>
        <dbReference type="Pfam" id="PF00127"/>
    </source>
</evidence>
<accession>A0A1M7HVY9</accession>
<dbReference type="SUPFAM" id="SSF49503">
    <property type="entry name" value="Cupredoxins"/>
    <property type="match status" value="1"/>
</dbReference>
<dbReference type="RefSeq" id="WP_079553891.1">
    <property type="nucleotide sequence ID" value="NZ_LT670847.1"/>
</dbReference>
<gene>
    <name evidence="5" type="ORF">SAMN05878437_2381</name>
</gene>
<dbReference type="InterPro" id="IPR050845">
    <property type="entry name" value="Cu-binding_ET"/>
</dbReference>
<evidence type="ECO:0000256" key="1">
    <source>
        <dbReference type="ARBA" id="ARBA00022723"/>
    </source>
</evidence>
<feature type="signal peptide" evidence="3">
    <location>
        <begin position="1"/>
        <end position="24"/>
    </location>
</feature>
<sequence>MRTSYLTSGLLALSLGLLTTTTWASGEHNSSHGTMDSADIDRTIQLDAGDMWFDRDNMQIKAGETLKFEVTNTGNLEHEFVLGDPAAQTAHREMMQKMSGNGEHGSHGGHDMAEGEHGGQMPTMTIAPGETATLVWTAPDNVEHLEYACNIPGHYESGMSGDINLIPPNSPG</sequence>
<evidence type="ECO:0000313" key="6">
    <source>
        <dbReference type="Proteomes" id="UP000190911"/>
    </source>
</evidence>
<protein>
    <submittedName>
        <fullName evidence="5">Uncharacterized copper-binding protein, cupredoxin-like subfamily</fullName>
    </submittedName>
</protein>
<dbReference type="Gene3D" id="2.60.40.420">
    <property type="entry name" value="Cupredoxins - blue copper proteins"/>
    <property type="match status" value="1"/>
</dbReference>
<dbReference type="OrthoDB" id="9816061at2"/>
<dbReference type="Pfam" id="PF00127">
    <property type="entry name" value="Copper-bind"/>
    <property type="match status" value="1"/>
</dbReference>
<keyword evidence="3" id="KW-0732">Signal</keyword>
<dbReference type="PANTHER" id="PTHR38439">
    <property type="entry name" value="AURACYANIN-B"/>
    <property type="match status" value="1"/>
</dbReference>
<name>A0A1M7HVY9_9GAMM</name>
<dbReference type="InterPro" id="IPR008972">
    <property type="entry name" value="Cupredoxin"/>
</dbReference>
<dbReference type="Proteomes" id="UP000190911">
    <property type="component" value="Chromosome I"/>
</dbReference>
<dbReference type="AlphaFoldDB" id="A0A1M7HVY9"/>
<dbReference type="STRING" id="29571.SAMN05878437_2381"/>
<evidence type="ECO:0000313" key="5">
    <source>
        <dbReference type="EMBL" id="SHM32625.1"/>
    </source>
</evidence>
<dbReference type="InterPro" id="IPR000923">
    <property type="entry name" value="BlueCu_1"/>
</dbReference>
<dbReference type="GO" id="GO:0005507">
    <property type="term" value="F:copper ion binding"/>
    <property type="evidence" value="ECO:0007669"/>
    <property type="project" value="InterPro"/>
</dbReference>
<dbReference type="PANTHER" id="PTHR38439:SF3">
    <property type="entry name" value="COPPER-RESISTANT CUPROPROTEIN COPI"/>
    <property type="match status" value="1"/>
</dbReference>
<feature type="chain" id="PRO_5012613183" evidence="3">
    <location>
        <begin position="25"/>
        <end position="172"/>
    </location>
</feature>
<evidence type="ECO:0000256" key="3">
    <source>
        <dbReference type="SAM" id="SignalP"/>
    </source>
</evidence>
<keyword evidence="2" id="KW-0186">Copper</keyword>